<organism evidence="1 2">
    <name type="scientific">Chengkuizengella axinellae</name>
    <dbReference type="NCBI Taxonomy" id="3064388"/>
    <lineage>
        <taxon>Bacteria</taxon>
        <taxon>Bacillati</taxon>
        <taxon>Bacillota</taxon>
        <taxon>Bacilli</taxon>
        <taxon>Bacillales</taxon>
        <taxon>Paenibacillaceae</taxon>
        <taxon>Chengkuizengella</taxon>
    </lineage>
</organism>
<evidence type="ECO:0000313" key="2">
    <source>
        <dbReference type="Proteomes" id="UP001231941"/>
    </source>
</evidence>
<proteinExistence type="predicted"/>
<sequence>MWSRVQKAQFLNLHSWVSNDNVNMEEAPGRNGFYSGSRRWNG</sequence>
<dbReference type="EMBL" id="JAVAMP010000001">
    <property type="protein sequence ID" value="MDP5273559.1"/>
    <property type="molecule type" value="Genomic_DNA"/>
</dbReference>
<accession>A0ABT9IW09</accession>
<reference evidence="1 2" key="1">
    <citation type="submission" date="2023-08" db="EMBL/GenBank/DDBJ databases">
        <authorList>
            <person name="Park J.-S."/>
        </authorList>
    </citation>
    <scope>NUCLEOTIDE SEQUENCE [LARGE SCALE GENOMIC DNA]</scope>
    <source>
        <strain evidence="1 2">2205SS18-9</strain>
    </source>
</reference>
<dbReference type="Proteomes" id="UP001231941">
    <property type="component" value="Unassembled WGS sequence"/>
</dbReference>
<dbReference type="RefSeq" id="WP_305990820.1">
    <property type="nucleotide sequence ID" value="NZ_JAVAMP010000001.1"/>
</dbReference>
<comment type="caution">
    <text evidence="1">The sequence shown here is derived from an EMBL/GenBank/DDBJ whole genome shotgun (WGS) entry which is preliminary data.</text>
</comment>
<keyword evidence="2" id="KW-1185">Reference proteome</keyword>
<name>A0ABT9IW09_9BACL</name>
<evidence type="ECO:0000313" key="1">
    <source>
        <dbReference type="EMBL" id="MDP5273559.1"/>
    </source>
</evidence>
<protein>
    <submittedName>
        <fullName evidence="1">Uncharacterized protein</fullName>
    </submittedName>
</protein>
<gene>
    <name evidence="1" type="ORF">Q5Y73_05540</name>
</gene>